<dbReference type="InterPro" id="IPR005659">
    <property type="entry name" value="Chemorcpt_Glu_NH3ase_CheD"/>
</dbReference>
<dbReference type="AlphaFoldDB" id="A0A1X0YE95"/>
<evidence type="ECO:0000313" key="4">
    <source>
        <dbReference type="EMBL" id="ORJ63535.1"/>
    </source>
</evidence>
<comment type="catalytic activity">
    <reaction evidence="3">
        <text>L-glutaminyl-[protein] + H2O = L-glutamyl-[protein] + NH4(+)</text>
        <dbReference type="Rhea" id="RHEA:16441"/>
        <dbReference type="Rhea" id="RHEA-COMP:10207"/>
        <dbReference type="Rhea" id="RHEA-COMP:10208"/>
        <dbReference type="ChEBI" id="CHEBI:15377"/>
        <dbReference type="ChEBI" id="CHEBI:28938"/>
        <dbReference type="ChEBI" id="CHEBI:29973"/>
        <dbReference type="ChEBI" id="CHEBI:30011"/>
        <dbReference type="EC" id="3.5.1.44"/>
    </reaction>
</comment>
<comment type="function">
    <text evidence="3">Probably deamidates glutamine residues to glutamate on methyl-accepting chemotaxis receptors (MCPs), playing an important role in chemotaxis.</text>
</comment>
<reference evidence="4 5" key="1">
    <citation type="submission" date="2017-03" db="EMBL/GenBank/DDBJ databases">
        <title>Genome sequence of Geothermobacter sp. EPR-M, Deep-Sea Iron Reducer.</title>
        <authorList>
            <person name="Tully B."/>
            <person name="Savalia P."/>
            <person name="Abuyen K."/>
            <person name="Baughan C."/>
            <person name="Romero E."/>
            <person name="Ronkowski C."/>
            <person name="Torres B."/>
            <person name="Tremblay J."/>
            <person name="Trujillo A."/>
            <person name="Tyler M."/>
            <person name="Perez-Rodriguez I."/>
            <person name="Amend J."/>
        </authorList>
    </citation>
    <scope>NUCLEOTIDE SEQUENCE [LARGE SCALE GENOMIC DNA]</scope>
    <source>
        <strain evidence="4 5">EPR-M</strain>
    </source>
</reference>
<dbReference type="GO" id="GO:0006935">
    <property type="term" value="P:chemotaxis"/>
    <property type="evidence" value="ECO:0007669"/>
    <property type="project" value="UniProtKB-UniRule"/>
</dbReference>
<protein>
    <recommendedName>
        <fullName evidence="3">Probable chemoreceptor glutamine deamidase CheD</fullName>
        <ecNumber evidence="3">3.5.1.44</ecNumber>
    </recommendedName>
</protein>
<dbReference type="EC" id="3.5.1.44" evidence="3"/>
<dbReference type="InterPro" id="IPR038592">
    <property type="entry name" value="CheD-like_sf"/>
</dbReference>
<name>A0A1X0YE95_9BACT</name>
<evidence type="ECO:0000256" key="2">
    <source>
        <dbReference type="ARBA" id="ARBA00022801"/>
    </source>
</evidence>
<dbReference type="OrthoDB" id="9807202at2"/>
<comment type="similarity">
    <text evidence="3">Belongs to the CheD family.</text>
</comment>
<dbReference type="InterPro" id="IPR011324">
    <property type="entry name" value="Cytotoxic_necrot_fac-like_cat"/>
</dbReference>
<organism evidence="4 5">
    <name type="scientific">Geothermobacter hydrogeniphilus</name>
    <dbReference type="NCBI Taxonomy" id="1969733"/>
    <lineage>
        <taxon>Bacteria</taxon>
        <taxon>Pseudomonadati</taxon>
        <taxon>Thermodesulfobacteriota</taxon>
        <taxon>Desulfuromonadia</taxon>
        <taxon>Desulfuromonadales</taxon>
        <taxon>Geothermobacteraceae</taxon>
        <taxon>Geothermobacter</taxon>
    </lineage>
</organism>
<proteinExistence type="inferred from homology"/>
<dbReference type="PANTHER" id="PTHR35147:SF1">
    <property type="entry name" value="CHEMORECEPTOR GLUTAMINE DEAMIDASE CHED-RELATED"/>
    <property type="match status" value="1"/>
</dbReference>
<dbReference type="GO" id="GO:0050568">
    <property type="term" value="F:protein-glutamine glutaminase activity"/>
    <property type="evidence" value="ECO:0007669"/>
    <property type="project" value="UniProtKB-UniRule"/>
</dbReference>
<dbReference type="SUPFAM" id="SSF64438">
    <property type="entry name" value="CNF1/YfiH-like putative cysteine hydrolases"/>
    <property type="match status" value="1"/>
</dbReference>
<keyword evidence="5" id="KW-1185">Reference proteome</keyword>
<comment type="caution">
    <text evidence="4">The sequence shown here is derived from an EMBL/GenBank/DDBJ whole genome shotgun (WGS) entry which is preliminary data.</text>
</comment>
<accession>A0A1X0YE95</accession>
<evidence type="ECO:0000256" key="1">
    <source>
        <dbReference type="ARBA" id="ARBA00022500"/>
    </source>
</evidence>
<dbReference type="STRING" id="1969733.B5V00_01320"/>
<dbReference type="Proteomes" id="UP000193136">
    <property type="component" value="Unassembled WGS sequence"/>
</dbReference>
<evidence type="ECO:0000256" key="3">
    <source>
        <dbReference type="HAMAP-Rule" id="MF_01440"/>
    </source>
</evidence>
<dbReference type="Pfam" id="PF03975">
    <property type="entry name" value="CheD"/>
    <property type="match status" value="1"/>
</dbReference>
<dbReference type="Gene3D" id="3.30.1330.200">
    <property type="match status" value="1"/>
</dbReference>
<dbReference type="RefSeq" id="WP_085008730.1">
    <property type="nucleotide sequence ID" value="NZ_NAAD01000001.1"/>
</dbReference>
<gene>
    <name evidence="3" type="primary">cheD</name>
    <name evidence="4" type="ORF">B5V00_01320</name>
</gene>
<keyword evidence="1 3" id="KW-0145">Chemotaxis</keyword>
<dbReference type="PANTHER" id="PTHR35147">
    <property type="entry name" value="CHEMORECEPTOR GLUTAMINE DEAMIDASE CHED-RELATED"/>
    <property type="match status" value="1"/>
</dbReference>
<dbReference type="CDD" id="cd16352">
    <property type="entry name" value="CheD"/>
    <property type="match status" value="1"/>
</dbReference>
<evidence type="ECO:0000313" key="5">
    <source>
        <dbReference type="Proteomes" id="UP000193136"/>
    </source>
</evidence>
<dbReference type="HAMAP" id="MF_01440">
    <property type="entry name" value="CheD"/>
    <property type="match status" value="1"/>
</dbReference>
<keyword evidence="2 3" id="KW-0378">Hydrolase</keyword>
<sequence>MSDLVLGIGDFGASASSGCAIKTYALGSCVAVIMLDPRTRTIGMIHIALPDSKINPSKVRERPGYFADTGLPRLLEKMAAVSGNSNTRSYVVKLAGGASIMDPNDTFNIGKRNVLAAKKILWANGMGPVAEDVGANYSRTVTVSVDTGEVTISCPGRGQWKI</sequence>
<dbReference type="EMBL" id="NAAD01000001">
    <property type="protein sequence ID" value="ORJ63535.1"/>
    <property type="molecule type" value="Genomic_DNA"/>
</dbReference>